<protein>
    <submittedName>
        <fullName evidence="2">Uncharacterized protein</fullName>
    </submittedName>
</protein>
<feature type="transmembrane region" description="Helical" evidence="1">
    <location>
        <begin position="7"/>
        <end position="26"/>
    </location>
</feature>
<evidence type="ECO:0000313" key="3">
    <source>
        <dbReference type="Proteomes" id="UP000824633"/>
    </source>
</evidence>
<organism evidence="2 3">
    <name type="scientific">Clostridium gelidum</name>
    <dbReference type="NCBI Taxonomy" id="704125"/>
    <lineage>
        <taxon>Bacteria</taxon>
        <taxon>Bacillati</taxon>
        <taxon>Bacillota</taxon>
        <taxon>Clostridia</taxon>
        <taxon>Eubacteriales</taxon>
        <taxon>Clostridiaceae</taxon>
        <taxon>Clostridium</taxon>
    </lineage>
</organism>
<reference evidence="3" key="1">
    <citation type="submission" date="2021-07" db="EMBL/GenBank/DDBJ databases">
        <title>Complete genome sequencing of a Clostridium isolate.</title>
        <authorList>
            <person name="Ueki A."/>
            <person name="Tonouchi A."/>
        </authorList>
    </citation>
    <scope>NUCLEOTIDE SEQUENCE [LARGE SCALE GENOMIC DNA]</scope>
    <source>
        <strain evidence="3">C5S11</strain>
    </source>
</reference>
<keyword evidence="1" id="KW-0812">Transmembrane</keyword>
<evidence type="ECO:0000313" key="2">
    <source>
        <dbReference type="EMBL" id="BCZ48493.1"/>
    </source>
</evidence>
<keyword evidence="1" id="KW-1133">Transmembrane helix</keyword>
<gene>
    <name evidence="2" type="ORF">psyc5s11_45600</name>
</gene>
<evidence type="ECO:0000256" key="1">
    <source>
        <dbReference type="SAM" id="Phobius"/>
    </source>
</evidence>
<name>A0ABM7T9T7_9CLOT</name>
<dbReference type="RefSeq" id="WP_224034751.1">
    <property type="nucleotide sequence ID" value="NZ_AP024849.1"/>
</dbReference>
<keyword evidence="1" id="KW-0472">Membrane</keyword>
<accession>A0ABM7T9T7</accession>
<feature type="transmembrane region" description="Helical" evidence="1">
    <location>
        <begin position="38"/>
        <end position="60"/>
    </location>
</feature>
<sequence length="65" mass="7456">MKNKKLFCISIFQLITISIMLLTVSQNHKLSDNIFDNLMIIYGLLFLTSIIAVIVIMVVAKKQRD</sequence>
<dbReference type="EMBL" id="AP024849">
    <property type="protein sequence ID" value="BCZ48493.1"/>
    <property type="molecule type" value="Genomic_DNA"/>
</dbReference>
<dbReference type="Proteomes" id="UP000824633">
    <property type="component" value="Chromosome"/>
</dbReference>
<keyword evidence="3" id="KW-1185">Reference proteome</keyword>
<proteinExistence type="predicted"/>